<proteinExistence type="predicted"/>
<reference evidence="3" key="1">
    <citation type="submission" date="2018-12" db="EMBL/GenBank/DDBJ databases">
        <title>Tengunoibacter tsumagoiensis gen. nov., sp. nov., Dictyobacter kobayashii sp. nov., D. alpinus sp. nov., and D. joshuensis sp. nov. and description of Dictyobacteraceae fam. nov. within the order Ktedonobacterales isolated from Tengu-no-mugimeshi.</title>
        <authorList>
            <person name="Wang C.M."/>
            <person name="Zheng Y."/>
            <person name="Sakai Y."/>
            <person name="Toyoda A."/>
            <person name="Minakuchi Y."/>
            <person name="Abe K."/>
            <person name="Yokota A."/>
            <person name="Yabe S."/>
        </authorList>
    </citation>
    <scope>NUCLEOTIDE SEQUENCE [LARGE SCALE GENOMIC DNA]</scope>
    <source>
        <strain evidence="3">Uno3</strain>
    </source>
</reference>
<dbReference type="AlphaFoldDB" id="A0A401ZV65"/>
<name>A0A401ZV65_9CHLR</name>
<feature type="compositionally biased region" description="Basic and acidic residues" evidence="1">
    <location>
        <begin position="45"/>
        <end position="62"/>
    </location>
</feature>
<accession>A0A401ZV65</accession>
<sequence>MSSDQQTPPLENNEEQKSFLYRLQRRYWLMITPLDPDYPGDEELEKQYSFDPRDPLDEAHNC</sequence>
<dbReference type="RefSeq" id="WP_126578206.1">
    <property type="nucleotide sequence ID" value="NZ_BIFR01000001.1"/>
</dbReference>
<gene>
    <name evidence="2" type="ORF">KTT_04730</name>
</gene>
<evidence type="ECO:0000313" key="3">
    <source>
        <dbReference type="Proteomes" id="UP000287352"/>
    </source>
</evidence>
<comment type="caution">
    <text evidence="2">The sequence shown here is derived from an EMBL/GenBank/DDBJ whole genome shotgun (WGS) entry which is preliminary data.</text>
</comment>
<dbReference type="Proteomes" id="UP000287352">
    <property type="component" value="Unassembled WGS sequence"/>
</dbReference>
<keyword evidence="3" id="KW-1185">Reference proteome</keyword>
<dbReference type="EMBL" id="BIFR01000001">
    <property type="protein sequence ID" value="GCE10614.1"/>
    <property type="molecule type" value="Genomic_DNA"/>
</dbReference>
<protein>
    <submittedName>
        <fullName evidence="2">Uncharacterized protein</fullName>
    </submittedName>
</protein>
<evidence type="ECO:0000256" key="1">
    <source>
        <dbReference type="SAM" id="MobiDB-lite"/>
    </source>
</evidence>
<feature type="region of interest" description="Disordered" evidence="1">
    <location>
        <begin position="34"/>
        <end position="62"/>
    </location>
</feature>
<organism evidence="2 3">
    <name type="scientific">Tengunoibacter tsumagoiensis</name>
    <dbReference type="NCBI Taxonomy" id="2014871"/>
    <lineage>
        <taxon>Bacteria</taxon>
        <taxon>Bacillati</taxon>
        <taxon>Chloroflexota</taxon>
        <taxon>Ktedonobacteria</taxon>
        <taxon>Ktedonobacterales</taxon>
        <taxon>Dictyobacteraceae</taxon>
        <taxon>Tengunoibacter</taxon>
    </lineage>
</organism>
<evidence type="ECO:0000313" key="2">
    <source>
        <dbReference type="EMBL" id="GCE10614.1"/>
    </source>
</evidence>